<reference evidence="3 4" key="1">
    <citation type="submission" date="2019-02" db="EMBL/GenBank/DDBJ databases">
        <title>Ureibacillus thermophilus.</title>
        <authorList>
            <person name="Sunny J.S."/>
            <person name="Natarajan A."/>
            <person name="Saleena L.M."/>
        </authorList>
    </citation>
    <scope>NUCLEOTIDE SEQUENCE [LARGE SCALE GENOMIC DNA]</scope>
    <source>
        <strain evidence="3 4">LM102</strain>
    </source>
</reference>
<organism evidence="3 4">
    <name type="scientific">Ureibacillus thermophilus</name>
    <dbReference type="NCBI Taxonomy" id="367743"/>
    <lineage>
        <taxon>Bacteria</taxon>
        <taxon>Bacillati</taxon>
        <taxon>Bacillota</taxon>
        <taxon>Bacilli</taxon>
        <taxon>Bacillales</taxon>
        <taxon>Caryophanaceae</taxon>
        <taxon>Ureibacillus</taxon>
    </lineage>
</organism>
<dbReference type="PANTHER" id="PTHR43228:SF1">
    <property type="entry name" value="TWO-COMPONENT RESPONSE REGULATOR ARR22"/>
    <property type="match status" value="1"/>
</dbReference>
<accession>A0A4P6UQ81</accession>
<dbReference type="KEGG" id="uth:DKZ56_04185"/>
<feature type="domain" description="Response regulatory" evidence="2">
    <location>
        <begin position="5"/>
        <end position="120"/>
    </location>
</feature>
<evidence type="ECO:0000313" key="3">
    <source>
        <dbReference type="EMBL" id="QBK25124.1"/>
    </source>
</evidence>
<protein>
    <submittedName>
        <fullName evidence="3">Response regulator</fullName>
    </submittedName>
</protein>
<sequence>MDKKTVLICDDSLLIRKKLREALDSFNFEAFYEAANGVAAVEQTKKYKPSLVFLDIVMPEIDGIEALKEIKAINPDTKVIMVSSVGTSGKLKEALKYGAYDFIQKPIQIDTLVKIVEKALKEG</sequence>
<dbReference type="EMBL" id="CP036528">
    <property type="protein sequence ID" value="QBK25124.1"/>
    <property type="molecule type" value="Genomic_DNA"/>
</dbReference>
<dbReference type="GO" id="GO:0000160">
    <property type="term" value="P:phosphorelay signal transduction system"/>
    <property type="evidence" value="ECO:0007669"/>
    <property type="project" value="InterPro"/>
</dbReference>
<name>A0A4P6UQ81_9BACL</name>
<dbReference type="InterPro" id="IPR011006">
    <property type="entry name" value="CheY-like_superfamily"/>
</dbReference>
<dbReference type="AlphaFoldDB" id="A0A4P6UQ81"/>
<dbReference type="Proteomes" id="UP000291151">
    <property type="component" value="Chromosome"/>
</dbReference>
<evidence type="ECO:0000256" key="1">
    <source>
        <dbReference type="PROSITE-ProRule" id="PRU00169"/>
    </source>
</evidence>
<feature type="modified residue" description="4-aspartylphosphate" evidence="1">
    <location>
        <position position="55"/>
    </location>
</feature>
<dbReference type="RefSeq" id="WP_208651517.1">
    <property type="nucleotide sequence ID" value="NZ_CP036528.1"/>
</dbReference>
<evidence type="ECO:0000313" key="4">
    <source>
        <dbReference type="Proteomes" id="UP000291151"/>
    </source>
</evidence>
<dbReference type="InterPro" id="IPR001789">
    <property type="entry name" value="Sig_transdc_resp-reg_receiver"/>
</dbReference>
<dbReference type="Pfam" id="PF00072">
    <property type="entry name" value="Response_reg"/>
    <property type="match status" value="1"/>
</dbReference>
<keyword evidence="4" id="KW-1185">Reference proteome</keyword>
<gene>
    <name evidence="3" type="ORF">DKZ56_04185</name>
</gene>
<dbReference type="SMART" id="SM00448">
    <property type="entry name" value="REC"/>
    <property type="match status" value="1"/>
</dbReference>
<proteinExistence type="predicted"/>
<evidence type="ECO:0000259" key="2">
    <source>
        <dbReference type="PROSITE" id="PS50110"/>
    </source>
</evidence>
<dbReference type="PANTHER" id="PTHR43228">
    <property type="entry name" value="TWO-COMPONENT RESPONSE REGULATOR"/>
    <property type="match status" value="1"/>
</dbReference>
<dbReference type="InterPro" id="IPR052048">
    <property type="entry name" value="ST_Response_Regulator"/>
</dbReference>
<dbReference type="Gene3D" id="3.40.50.2300">
    <property type="match status" value="1"/>
</dbReference>
<keyword evidence="1" id="KW-0597">Phosphoprotein</keyword>
<dbReference type="SUPFAM" id="SSF52172">
    <property type="entry name" value="CheY-like"/>
    <property type="match status" value="1"/>
</dbReference>
<dbReference type="PROSITE" id="PS50110">
    <property type="entry name" value="RESPONSE_REGULATORY"/>
    <property type="match status" value="1"/>
</dbReference>